<reference evidence="3" key="1">
    <citation type="submission" date="2020-05" db="EMBL/GenBank/DDBJ databases">
        <title>Frigoriglobus tundricola gen. nov., sp. nov., a psychrotolerant cellulolytic planctomycete of the family Gemmataceae with two divergent copies of 16S rRNA gene.</title>
        <authorList>
            <person name="Kulichevskaya I.S."/>
            <person name="Ivanova A.A."/>
            <person name="Naumoff D.G."/>
            <person name="Beletsky A.V."/>
            <person name="Rijpstra W.I.C."/>
            <person name="Sinninghe Damste J.S."/>
            <person name="Mardanov A.V."/>
            <person name="Ravin N.V."/>
            <person name="Dedysh S.N."/>
        </authorList>
    </citation>
    <scope>NUCLEOTIDE SEQUENCE [LARGE SCALE GENOMIC DNA]</scope>
    <source>
        <strain evidence="3">PL17</strain>
    </source>
</reference>
<dbReference type="EMBL" id="CP053452">
    <property type="protein sequence ID" value="QJW96769.1"/>
    <property type="molecule type" value="Genomic_DNA"/>
</dbReference>
<gene>
    <name evidence="2" type="ORF">FTUN_4328</name>
</gene>
<feature type="region of interest" description="Disordered" evidence="1">
    <location>
        <begin position="1"/>
        <end position="39"/>
    </location>
</feature>
<keyword evidence="3" id="KW-1185">Reference proteome</keyword>
<name>A0A6M5YSA5_9BACT</name>
<evidence type="ECO:0000313" key="3">
    <source>
        <dbReference type="Proteomes" id="UP000503447"/>
    </source>
</evidence>
<protein>
    <submittedName>
        <fullName evidence="2">Uncharacterized protein</fullName>
    </submittedName>
</protein>
<accession>A0A6M5YSA5</accession>
<proteinExistence type="predicted"/>
<sequence length="67" mass="6977">MSPRDAGRERTTRSRPASRGDTPGAFPESSVRSASGVPGVGVQEMGEGVGYPWHYDAVRACVALGVS</sequence>
<dbReference type="Proteomes" id="UP000503447">
    <property type="component" value="Chromosome"/>
</dbReference>
<evidence type="ECO:0000313" key="2">
    <source>
        <dbReference type="EMBL" id="QJW96769.1"/>
    </source>
</evidence>
<organism evidence="2 3">
    <name type="scientific">Frigoriglobus tundricola</name>
    <dbReference type="NCBI Taxonomy" id="2774151"/>
    <lineage>
        <taxon>Bacteria</taxon>
        <taxon>Pseudomonadati</taxon>
        <taxon>Planctomycetota</taxon>
        <taxon>Planctomycetia</taxon>
        <taxon>Gemmatales</taxon>
        <taxon>Gemmataceae</taxon>
        <taxon>Frigoriglobus</taxon>
    </lineage>
</organism>
<dbReference type="AlphaFoldDB" id="A0A6M5YSA5"/>
<feature type="compositionally biased region" description="Basic and acidic residues" evidence="1">
    <location>
        <begin position="1"/>
        <end position="12"/>
    </location>
</feature>
<evidence type="ECO:0000256" key="1">
    <source>
        <dbReference type="SAM" id="MobiDB-lite"/>
    </source>
</evidence>
<dbReference type="KEGG" id="ftj:FTUN_4328"/>